<dbReference type="EMBL" id="JAPEVG010000019">
    <property type="protein sequence ID" value="KAJ8495967.1"/>
    <property type="molecule type" value="Genomic_DNA"/>
</dbReference>
<dbReference type="Proteomes" id="UP001215151">
    <property type="component" value="Unassembled WGS sequence"/>
</dbReference>
<feature type="domain" description="DUF6534" evidence="3">
    <location>
        <begin position="168"/>
        <end position="221"/>
    </location>
</feature>
<protein>
    <recommendedName>
        <fullName evidence="3">DUF6534 domain-containing protein</fullName>
    </recommendedName>
</protein>
<feature type="transmembrane region" description="Helical" evidence="2">
    <location>
        <begin position="49"/>
        <end position="73"/>
    </location>
</feature>
<reference evidence="4" key="1">
    <citation type="submission" date="2022-11" db="EMBL/GenBank/DDBJ databases">
        <title>Genome Sequence of Cubamyces cubensis.</title>
        <authorList>
            <person name="Buettner E."/>
        </authorList>
    </citation>
    <scope>NUCLEOTIDE SEQUENCE</scope>
    <source>
        <strain evidence="4">MPL-01</strain>
    </source>
</reference>
<dbReference type="AlphaFoldDB" id="A0AAD7U271"/>
<feature type="region of interest" description="Disordered" evidence="1">
    <location>
        <begin position="289"/>
        <end position="335"/>
    </location>
</feature>
<dbReference type="Pfam" id="PF20152">
    <property type="entry name" value="DUF6534"/>
    <property type="match status" value="1"/>
</dbReference>
<gene>
    <name evidence="4" type="ORF">ONZ51_g1401</name>
</gene>
<evidence type="ECO:0000259" key="3">
    <source>
        <dbReference type="Pfam" id="PF20152"/>
    </source>
</evidence>
<feature type="transmembrane region" description="Helical" evidence="2">
    <location>
        <begin position="159"/>
        <end position="183"/>
    </location>
</feature>
<feature type="transmembrane region" description="Helical" evidence="2">
    <location>
        <begin position="12"/>
        <end position="37"/>
    </location>
</feature>
<keyword evidence="5" id="KW-1185">Reference proteome</keyword>
<dbReference type="PANTHER" id="PTHR40465">
    <property type="entry name" value="CHROMOSOME 1, WHOLE GENOME SHOTGUN SEQUENCE"/>
    <property type="match status" value="1"/>
</dbReference>
<feature type="transmembrane region" description="Helical" evidence="2">
    <location>
        <begin position="195"/>
        <end position="221"/>
    </location>
</feature>
<keyword evidence="2" id="KW-1133">Transmembrane helix</keyword>
<evidence type="ECO:0000256" key="2">
    <source>
        <dbReference type="SAM" id="Phobius"/>
    </source>
</evidence>
<dbReference type="PANTHER" id="PTHR40465:SF1">
    <property type="entry name" value="DUF6534 DOMAIN-CONTAINING PROTEIN"/>
    <property type="match status" value="1"/>
</dbReference>
<dbReference type="InterPro" id="IPR045339">
    <property type="entry name" value="DUF6534"/>
</dbReference>
<organism evidence="4 5">
    <name type="scientific">Trametes cubensis</name>
    <dbReference type="NCBI Taxonomy" id="1111947"/>
    <lineage>
        <taxon>Eukaryota</taxon>
        <taxon>Fungi</taxon>
        <taxon>Dikarya</taxon>
        <taxon>Basidiomycota</taxon>
        <taxon>Agaricomycotina</taxon>
        <taxon>Agaricomycetes</taxon>
        <taxon>Polyporales</taxon>
        <taxon>Polyporaceae</taxon>
        <taxon>Trametes</taxon>
    </lineage>
</organism>
<keyword evidence="2" id="KW-0812">Transmembrane</keyword>
<feature type="transmembrane region" description="Helical" evidence="2">
    <location>
        <begin position="120"/>
        <end position="139"/>
    </location>
</feature>
<comment type="caution">
    <text evidence="4">The sequence shown here is derived from an EMBL/GenBank/DDBJ whole genome shotgun (WGS) entry which is preliminary data.</text>
</comment>
<proteinExistence type="predicted"/>
<feature type="transmembrane region" description="Helical" evidence="2">
    <location>
        <begin position="85"/>
        <end position="108"/>
    </location>
</feature>
<name>A0AAD7U271_9APHY</name>
<evidence type="ECO:0000256" key="1">
    <source>
        <dbReference type="SAM" id="MobiDB-lite"/>
    </source>
</evidence>
<evidence type="ECO:0000313" key="4">
    <source>
        <dbReference type="EMBL" id="KAJ8495967.1"/>
    </source>
</evidence>
<evidence type="ECO:0000313" key="5">
    <source>
        <dbReference type="Proteomes" id="UP001215151"/>
    </source>
</evidence>
<sequence>MSFNARPLDLTVGALLVGMSMTCSLSGILTAQTAYFYKHYPRDRCFLKTLVAAVWGLDALQQVFYMATVWGWLVEKKAADIDGHPLLLTANIQLVINAVLVCLVQLFYAGRVWTLSKNSIALTGISWILIFASLALSLTLCVKSSTVKTAGDLYTVSGIGISLNAVTAMADLFLTGALCYLLARSRTGSTGTSRLVNRLLLFCLNTGVLTTVCAVTALAMMQVADPRYIVSMAHNDIGLPQCTQYLSLGLSMLEPLYAAKSTAPATSPGSARIHASLYDIPPADTYASALRFESPGPPEFRSHGSDDGSSGVYDDEQSPRDGKGKAVSLPAFSWE</sequence>
<accession>A0AAD7U271</accession>
<keyword evidence="2" id="KW-0472">Membrane</keyword>